<evidence type="ECO:0000256" key="5">
    <source>
        <dbReference type="ARBA" id="ARBA00023077"/>
    </source>
</evidence>
<proteinExistence type="inferred from homology"/>
<dbReference type="SUPFAM" id="SSF56935">
    <property type="entry name" value="Porins"/>
    <property type="match status" value="1"/>
</dbReference>
<keyword evidence="5 9" id="KW-0798">TonB box</keyword>
<name>A0A0D0F440_9FLAO</name>
<keyword evidence="4 8" id="KW-0812">Transmembrane</keyword>
<dbReference type="Gene3D" id="2.170.130.10">
    <property type="entry name" value="TonB-dependent receptor, plug domain"/>
    <property type="match status" value="1"/>
</dbReference>
<feature type="transmembrane region" description="Helical" evidence="10">
    <location>
        <begin position="12"/>
        <end position="29"/>
    </location>
</feature>
<keyword evidence="3 8" id="KW-1134">Transmembrane beta strand</keyword>
<gene>
    <name evidence="14" type="ORF">B0A73_10130</name>
    <name evidence="13" type="ORF">IW18_02860</name>
</gene>
<evidence type="ECO:0000256" key="1">
    <source>
        <dbReference type="ARBA" id="ARBA00004571"/>
    </source>
</evidence>
<keyword evidence="2 8" id="KW-0813">Transport</keyword>
<dbReference type="InterPro" id="IPR036942">
    <property type="entry name" value="Beta-barrel_TonB_sf"/>
</dbReference>
<dbReference type="GO" id="GO:0009279">
    <property type="term" value="C:cell outer membrane"/>
    <property type="evidence" value="ECO:0007669"/>
    <property type="project" value="UniProtKB-SubCell"/>
</dbReference>
<dbReference type="EMBL" id="JPRK01000003">
    <property type="protein sequence ID" value="KIO54406.1"/>
    <property type="molecule type" value="Genomic_DNA"/>
</dbReference>
<dbReference type="OrthoDB" id="9768177at2"/>
<evidence type="ECO:0000256" key="8">
    <source>
        <dbReference type="PROSITE-ProRule" id="PRU01360"/>
    </source>
</evidence>
<dbReference type="InterPro" id="IPR012910">
    <property type="entry name" value="Plug_dom"/>
</dbReference>
<dbReference type="Pfam" id="PF13715">
    <property type="entry name" value="CarbopepD_reg_2"/>
    <property type="match status" value="1"/>
</dbReference>
<keyword evidence="7 8" id="KW-0998">Cell outer membrane</keyword>
<dbReference type="Proteomes" id="UP000198302">
    <property type="component" value="Unassembled WGS sequence"/>
</dbReference>
<reference evidence="14 16" key="2">
    <citation type="submission" date="2016-11" db="EMBL/GenBank/DDBJ databases">
        <title>Whole genomes of Flavobacteriaceae.</title>
        <authorList>
            <person name="Stine C."/>
            <person name="Li C."/>
            <person name="Tadesse D."/>
        </authorList>
    </citation>
    <scope>NUCLEOTIDE SEQUENCE [LARGE SCALE GENOMIC DNA]</scope>
    <source>
        <strain evidence="14 16">ATCC 51468</strain>
    </source>
</reference>
<comment type="similarity">
    <text evidence="8 9">Belongs to the TonB-dependent receptor family.</text>
</comment>
<feature type="domain" description="TonB-dependent receptor plug" evidence="12">
    <location>
        <begin position="136"/>
        <end position="260"/>
    </location>
</feature>
<dbReference type="Proteomes" id="UP000032061">
    <property type="component" value="Unassembled WGS sequence"/>
</dbReference>
<dbReference type="SUPFAM" id="SSF49464">
    <property type="entry name" value="Carboxypeptidase regulatory domain-like"/>
    <property type="match status" value="1"/>
</dbReference>
<organism evidence="13 15">
    <name type="scientific">Flavobacterium hibernum</name>
    <dbReference type="NCBI Taxonomy" id="37752"/>
    <lineage>
        <taxon>Bacteria</taxon>
        <taxon>Pseudomonadati</taxon>
        <taxon>Bacteroidota</taxon>
        <taxon>Flavobacteriia</taxon>
        <taxon>Flavobacteriales</taxon>
        <taxon>Flavobacteriaceae</taxon>
        <taxon>Flavobacterium</taxon>
    </lineage>
</organism>
<dbReference type="InterPro" id="IPR008969">
    <property type="entry name" value="CarboxyPept-like_regulatory"/>
</dbReference>
<evidence type="ECO:0000259" key="12">
    <source>
        <dbReference type="Pfam" id="PF07715"/>
    </source>
</evidence>
<evidence type="ECO:0000256" key="2">
    <source>
        <dbReference type="ARBA" id="ARBA00022448"/>
    </source>
</evidence>
<dbReference type="PROSITE" id="PS52016">
    <property type="entry name" value="TONB_DEPENDENT_REC_3"/>
    <property type="match status" value="1"/>
</dbReference>
<dbReference type="STRING" id="37752.IW18_02860"/>
<dbReference type="Pfam" id="PF07715">
    <property type="entry name" value="Plug"/>
    <property type="match status" value="1"/>
</dbReference>
<accession>A0A0D0F440</accession>
<keyword evidence="10" id="KW-1133">Transmembrane helix</keyword>
<dbReference type="InterPro" id="IPR023996">
    <property type="entry name" value="TonB-dep_OMP_SusC/RagA"/>
</dbReference>
<comment type="subcellular location">
    <subcellularLocation>
        <location evidence="1 8">Cell outer membrane</location>
        <topology evidence="1 8">Multi-pass membrane protein</topology>
    </subcellularLocation>
</comment>
<evidence type="ECO:0000256" key="10">
    <source>
        <dbReference type="SAM" id="Phobius"/>
    </source>
</evidence>
<evidence type="ECO:0000256" key="3">
    <source>
        <dbReference type="ARBA" id="ARBA00022452"/>
    </source>
</evidence>
<reference evidence="13 15" key="1">
    <citation type="submission" date="2015-01" db="EMBL/GenBank/DDBJ databases">
        <title>Genome of Flavobacterium hibernum DSM 12611.</title>
        <authorList>
            <person name="Stropko S.J."/>
            <person name="Pipes S.E."/>
            <person name="Newman J.D."/>
        </authorList>
    </citation>
    <scope>NUCLEOTIDE SEQUENCE [LARGE SCALE GENOMIC DNA]</scope>
    <source>
        <strain evidence="13 15">DSM 12611</strain>
    </source>
</reference>
<dbReference type="NCBIfam" id="TIGR04057">
    <property type="entry name" value="SusC_RagA_signa"/>
    <property type="match status" value="1"/>
</dbReference>
<evidence type="ECO:0000313" key="13">
    <source>
        <dbReference type="EMBL" id="KIO54406.1"/>
    </source>
</evidence>
<dbReference type="RefSeq" id="WP_041516068.1">
    <property type="nucleotide sequence ID" value="NZ_JPRK01000003.1"/>
</dbReference>
<dbReference type="InterPro" id="IPR039426">
    <property type="entry name" value="TonB-dep_rcpt-like"/>
</dbReference>
<evidence type="ECO:0000259" key="11">
    <source>
        <dbReference type="Pfam" id="PF00593"/>
    </source>
</evidence>
<dbReference type="Gene3D" id="2.40.170.20">
    <property type="entry name" value="TonB-dependent receptor, beta-barrel domain"/>
    <property type="match status" value="1"/>
</dbReference>
<evidence type="ECO:0000256" key="4">
    <source>
        <dbReference type="ARBA" id="ARBA00022692"/>
    </source>
</evidence>
<dbReference type="InterPro" id="IPR037066">
    <property type="entry name" value="Plug_dom_sf"/>
</dbReference>
<dbReference type="InterPro" id="IPR023997">
    <property type="entry name" value="TonB-dep_OMP_SusC/RagA_CS"/>
</dbReference>
<keyword evidence="16" id="KW-1185">Reference proteome</keyword>
<dbReference type="AlphaFoldDB" id="A0A0D0F440"/>
<evidence type="ECO:0000313" key="16">
    <source>
        <dbReference type="Proteomes" id="UP000198302"/>
    </source>
</evidence>
<evidence type="ECO:0000256" key="9">
    <source>
        <dbReference type="RuleBase" id="RU003357"/>
    </source>
</evidence>
<dbReference type="NCBIfam" id="TIGR04056">
    <property type="entry name" value="OMP_RagA_SusC"/>
    <property type="match status" value="1"/>
</dbReference>
<evidence type="ECO:0000313" key="15">
    <source>
        <dbReference type="Proteomes" id="UP000032061"/>
    </source>
</evidence>
<evidence type="ECO:0000256" key="7">
    <source>
        <dbReference type="ARBA" id="ARBA00023237"/>
    </source>
</evidence>
<evidence type="ECO:0000256" key="6">
    <source>
        <dbReference type="ARBA" id="ARBA00023136"/>
    </source>
</evidence>
<feature type="domain" description="TonB-dependent receptor-like beta-barrel" evidence="11">
    <location>
        <begin position="411"/>
        <end position="977"/>
    </location>
</feature>
<evidence type="ECO:0000313" key="14">
    <source>
        <dbReference type="EMBL" id="OXA88123.1"/>
    </source>
</evidence>
<protein>
    <submittedName>
        <fullName evidence="14">SusC/RagA family TonB-linked outer membrane protein</fullName>
    </submittedName>
    <submittedName>
        <fullName evidence="13">TonB-dependent receptor</fullName>
    </submittedName>
</protein>
<dbReference type="Pfam" id="PF00593">
    <property type="entry name" value="TonB_dep_Rec_b-barrel"/>
    <property type="match status" value="1"/>
</dbReference>
<keyword evidence="6 8" id="KW-0472">Membrane</keyword>
<dbReference type="InterPro" id="IPR000531">
    <property type="entry name" value="Beta-barrel_TonB"/>
</dbReference>
<keyword evidence="13" id="KW-0675">Receptor</keyword>
<dbReference type="EMBL" id="MUGX01000011">
    <property type="protein sequence ID" value="OXA88123.1"/>
    <property type="molecule type" value="Genomic_DNA"/>
</dbReference>
<sequence length="1010" mass="112138">MNNFSFYKDGKGLYCLFFIWLCFSFSSLYSKNTVRHSTIFTQQHQIQGTITDGINPLPGVTIAVKNKINNAAISDYSGQYTLSASATDTLIVSFIGFKTTLVPIKGRKTVDVQLIYDTTTLQEVRVNAGYYSVKESERTGSIAQITSKDIEKQPVTNVLAAMQGRMAGVNITQTTGVAGGGFDIQIRGRNSIRSDGNAPLYIIDGVPYSSQTVGSSRSTVVLPSASDPLNSINPADIESIEVLKDADATAIYGSRGANGVVLITTKKGKEGLTRYTVDVRQGIGKVTNFMDLLKTDQYLEMRREAFANDGIDYGPSDYDVNGTWDQSRYTNWQKELLGGMASYTDIQASLSGGSSKTQFLISSAFHKETTVFPGDYHYNKANVRFNLNHQSEDGRFQINTTAGFTAQKNNQPGIDLSQFVVLLAPNAPSLYDESGNLNWENSTWENPLSYLEGKYKTATNDLIANTMLSYAILPSLTAKASLGFTNTNHNETRTQPSTMFDPAYQLGSEYSIITATNTQRQSWIIEPQIEWQKSYGKLKTQALLGSTFQKLSGSQLIQEATGFTSNALIYSLSSATLLKAIADNESIYKYQAVFARLNFVFNERYILNLTGRRDGSSRFGSRNQFANFGAVGGAWIFFNKNQTKTNNPVISFGKLRASYGTTGSDQIGDYQFMDTYSTASTNYGGVTGIAPTRLFNADFAWEINKKAEAAIELGFFRDRIFFTGAWYQNRSSNQLVGIPLPGTTGFPSIQSNLDASVQNSGVELTLRTVNFEKESFKWITNFNISFAKNKLLSFPNLKGSTYQNQFVIGAPLTIIKAYHYTGIDAQTGIYQFEDINNDGRITSPEDKQTVVDFSPDFFGGLQNQINWRRWQVDFLLQFSKQKNYSEEYSLGLPGAKSNQTTRILNRWQNSGDNAEFQRFSTSADGEVLDASDKYFNSDGIITDASYIRLKNIAISYTLPEDWIKGVRCRLSFEGQNLLTFTPYKGNDPAFKFAGYLPPLKVFTTGLNLTF</sequence>
<comment type="caution">
    <text evidence="13">The sequence shown here is derived from an EMBL/GenBank/DDBJ whole genome shotgun (WGS) entry which is preliminary data.</text>
</comment>